<organism evidence="2 3">
    <name type="scientific">Plenodomus tracheiphilus IPT5</name>
    <dbReference type="NCBI Taxonomy" id="1408161"/>
    <lineage>
        <taxon>Eukaryota</taxon>
        <taxon>Fungi</taxon>
        <taxon>Dikarya</taxon>
        <taxon>Ascomycota</taxon>
        <taxon>Pezizomycotina</taxon>
        <taxon>Dothideomycetes</taxon>
        <taxon>Pleosporomycetidae</taxon>
        <taxon>Pleosporales</taxon>
        <taxon>Pleosporineae</taxon>
        <taxon>Leptosphaeriaceae</taxon>
        <taxon>Plenodomus</taxon>
    </lineage>
</organism>
<feature type="compositionally biased region" description="Polar residues" evidence="1">
    <location>
        <begin position="135"/>
        <end position="153"/>
    </location>
</feature>
<evidence type="ECO:0000313" key="2">
    <source>
        <dbReference type="EMBL" id="KAF2846579.1"/>
    </source>
</evidence>
<feature type="region of interest" description="Disordered" evidence="1">
    <location>
        <begin position="235"/>
        <end position="256"/>
    </location>
</feature>
<protein>
    <submittedName>
        <fullName evidence="2">Uncharacterized protein</fullName>
    </submittedName>
</protein>
<reference evidence="2" key="1">
    <citation type="submission" date="2020-01" db="EMBL/GenBank/DDBJ databases">
        <authorList>
            <consortium name="DOE Joint Genome Institute"/>
            <person name="Haridas S."/>
            <person name="Albert R."/>
            <person name="Binder M."/>
            <person name="Bloem J."/>
            <person name="Labutti K."/>
            <person name="Salamov A."/>
            <person name="Andreopoulos B."/>
            <person name="Baker S.E."/>
            <person name="Barry K."/>
            <person name="Bills G."/>
            <person name="Bluhm B.H."/>
            <person name="Cannon C."/>
            <person name="Castanera R."/>
            <person name="Culley D.E."/>
            <person name="Daum C."/>
            <person name="Ezra D."/>
            <person name="Gonzalez J.B."/>
            <person name="Henrissat B."/>
            <person name="Kuo A."/>
            <person name="Liang C."/>
            <person name="Lipzen A."/>
            <person name="Lutzoni F."/>
            <person name="Magnuson J."/>
            <person name="Mondo S."/>
            <person name="Nolan M."/>
            <person name="Ohm R."/>
            <person name="Pangilinan J."/>
            <person name="Park H.-J."/>
            <person name="Ramirez L."/>
            <person name="Alfaro M."/>
            <person name="Sun H."/>
            <person name="Tritt A."/>
            <person name="Yoshinaga Y."/>
            <person name="Zwiers L.-H."/>
            <person name="Turgeon B.G."/>
            <person name="Goodwin S.B."/>
            <person name="Spatafora J.W."/>
            <person name="Crous P.W."/>
            <person name="Grigoriev I.V."/>
        </authorList>
    </citation>
    <scope>NUCLEOTIDE SEQUENCE</scope>
    <source>
        <strain evidence="2">IPT5</strain>
    </source>
</reference>
<accession>A0A6A7AWN3</accession>
<sequence>MHNRHLSSLYANPRCVATPNRARRPSALQPASCHPADLNTTTSQTTAILSMPLTTIENTLATPSQTVALAPRETNLRCFISPHLGSAPLNHQICPPPTADPPQDPGTHNQNGTNNPNLHSQRFPQTQDALHIPNPHSTNTLAARTPRAQQVDQNKTFLLPRTLTTIHTAYPIAHPSSLSSRPLPESTYRTPSAEAWTQSCDTIGCSLSERSVSPYTTLPRESSRFETPLHERFDARYADNKAQEQNTRRDTRARLG</sequence>
<dbReference type="EMBL" id="MU006333">
    <property type="protein sequence ID" value="KAF2846579.1"/>
    <property type="molecule type" value="Genomic_DNA"/>
</dbReference>
<evidence type="ECO:0000256" key="1">
    <source>
        <dbReference type="SAM" id="MobiDB-lite"/>
    </source>
</evidence>
<gene>
    <name evidence="2" type="ORF">T440DRAFT_540974</name>
</gene>
<feature type="compositionally biased region" description="Polar residues" evidence="1">
    <location>
        <begin position="106"/>
        <end position="128"/>
    </location>
</feature>
<keyword evidence="3" id="KW-1185">Reference proteome</keyword>
<dbReference type="Proteomes" id="UP000799423">
    <property type="component" value="Unassembled WGS sequence"/>
</dbReference>
<evidence type="ECO:0000313" key="3">
    <source>
        <dbReference type="Proteomes" id="UP000799423"/>
    </source>
</evidence>
<proteinExistence type="predicted"/>
<feature type="compositionally biased region" description="Pro residues" evidence="1">
    <location>
        <begin position="94"/>
        <end position="104"/>
    </location>
</feature>
<dbReference type="AlphaFoldDB" id="A0A6A7AWN3"/>
<name>A0A6A7AWN3_9PLEO</name>
<feature type="region of interest" description="Disordered" evidence="1">
    <location>
        <begin position="89"/>
        <end position="153"/>
    </location>
</feature>